<reference evidence="3 4" key="1">
    <citation type="submission" date="2019-07" db="EMBL/GenBank/DDBJ databases">
        <title>Complete Genome Sequence and Methylome Analysis of Nocardia otitidis-caviarum NEB252.</title>
        <authorList>
            <person name="Fomenkov A."/>
            <person name="Anton B.P."/>
            <person name="Vincze T."/>
            <person name="Roberts R.J."/>
        </authorList>
    </citation>
    <scope>NUCLEOTIDE SEQUENCE [LARGE SCALE GENOMIC DNA]</scope>
    <source>
        <strain evidence="3 4">NEB252</strain>
    </source>
</reference>
<dbReference type="Gene3D" id="3.10.450.50">
    <property type="match status" value="1"/>
</dbReference>
<evidence type="ECO:0000256" key="1">
    <source>
        <dbReference type="SAM" id="MobiDB-lite"/>
    </source>
</evidence>
<feature type="region of interest" description="Disordered" evidence="1">
    <location>
        <begin position="111"/>
        <end position="130"/>
    </location>
</feature>
<dbReference type="Proteomes" id="UP000317039">
    <property type="component" value="Chromosome"/>
</dbReference>
<name>A0A516NX41_9NOCA</name>
<evidence type="ECO:0000313" key="4">
    <source>
        <dbReference type="Proteomes" id="UP000317039"/>
    </source>
</evidence>
<dbReference type="Pfam" id="PF12680">
    <property type="entry name" value="SnoaL_2"/>
    <property type="match status" value="1"/>
</dbReference>
<dbReference type="EMBL" id="CP041695">
    <property type="protein sequence ID" value="QDP83477.1"/>
    <property type="molecule type" value="Genomic_DNA"/>
</dbReference>
<sequence>MQQWLEGYESAWRTPGTAAVGELFADAAEYYVSPWAAPITGRAAIAAFWEAGRDGPDEPFTMTAELIAVDGDTAVARVGVEYLRDTPASWRDLWVLRFDHTGRCVRFEEWPFAPDQPDGQDHSAPPSTPK</sequence>
<evidence type="ECO:0000259" key="2">
    <source>
        <dbReference type="Pfam" id="PF12680"/>
    </source>
</evidence>
<dbReference type="KEGG" id="nod:FOH10_14255"/>
<feature type="domain" description="SnoaL-like" evidence="2">
    <location>
        <begin position="8"/>
        <end position="106"/>
    </location>
</feature>
<proteinExistence type="predicted"/>
<organism evidence="3 4">
    <name type="scientific">Nocardia otitidiscaviarum</name>
    <dbReference type="NCBI Taxonomy" id="1823"/>
    <lineage>
        <taxon>Bacteria</taxon>
        <taxon>Bacillati</taxon>
        <taxon>Actinomycetota</taxon>
        <taxon>Actinomycetes</taxon>
        <taxon>Mycobacteriales</taxon>
        <taxon>Nocardiaceae</taxon>
        <taxon>Nocardia</taxon>
    </lineage>
</organism>
<gene>
    <name evidence="3" type="ORF">FOH10_14255</name>
</gene>
<dbReference type="AlphaFoldDB" id="A0A516NX41"/>
<accession>A0A516NX41</accession>
<evidence type="ECO:0000313" key="3">
    <source>
        <dbReference type="EMBL" id="QDP83477.1"/>
    </source>
</evidence>
<protein>
    <submittedName>
        <fullName evidence="3">Nuclear transport factor 2 family protein</fullName>
    </submittedName>
</protein>
<dbReference type="InterPro" id="IPR032710">
    <property type="entry name" value="NTF2-like_dom_sf"/>
</dbReference>
<dbReference type="SUPFAM" id="SSF54427">
    <property type="entry name" value="NTF2-like"/>
    <property type="match status" value="1"/>
</dbReference>
<dbReference type="InterPro" id="IPR037401">
    <property type="entry name" value="SnoaL-like"/>
</dbReference>